<gene>
    <name evidence="1" type="ORF">HF872_09535</name>
</gene>
<evidence type="ECO:0000313" key="1">
    <source>
        <dbReference type="EMBL" id="NME28858.1"/>
    </source>
</evidence>
<reference evidence="1 2" key="1">
    <citation type="submission" date="2020-04" db="EMBL/GenBank/DDBJ databases">
        <authorList>
            <person name="Hitch T.C.A."/>
            <person name="Wylensek D."/>
            <person name="Clavel T."/>
        </authorList>
    </citation>
    <scope>NUCLEOTIDE SEQUENCE [LARGE SCALE GENOMIC DNA]</scope>
    <source>
        <strain evidence="1 2">Oil-RF-744-FAT-WT-6-1</strain>
    </source>
</reference>
<protein>
    <recommendedName>
        <fullName evidence="3">HNH nuclease domain-containing protein</fullName>
    </recommendedName>
</protein>
<comment type="caution">
    <text evidence="1">The sequence shown here is derived from an EMBL/GenBank/DDBJ whole genome shotgun (WGS) entry which is preliminary data.</text>
</comment>
<evidence type="ECO:0000313" key="2">
    <source>
        <dbReference type="Proteomes" id="UP000591071"/>
    </source>
</evidence>
<dbReference type="AlphaFoldDB" id="A0A848BVN4"/>
<evidence type="ECO:0008006" key="3">
    <source>
        <dbReference type="Google" id="ProtNLM"/>
    </source>
</evidence>
<dbReference type="Gene3D" id="1.10.30.50">
    <property type="match status" value="1"/>
</dbReference>
<proteinExistence type="predicted"/>
<name>A0A848BVN4_9FIRM</name>
<organism evidence="1 2">
    <name type="scientific">Megasphaera hexanoica</name>
    <dbReference type="NCBI Taxonomy" id="1675036"/>
    <lineage>
        <taxon>Bacteria</taxon>
        <taxon>Bacillati</taxon>
        <taxon>Bacillota</taxon>
        <taxon>Negativicutes</taxon>
        <taxon>Veillonellales</taxon>
        <taxon>Veillonellaceae</taxon>
        <taxon>Megasphaera</taxon>
    </lineage>
</organism>
<dbReference type="EMBL" id="JABAFG010000015">
    <property type="protein sequence ID" value="NME28858.1"/>
    <property type="molecule type" value="Genomic_DNA"/>
</dbReference>
<dbReference type="Proteomes" id="UP000591071">
    <property type="component" value="Unassembled WGS sequence"/>
</dbReference>
<sequence>MELKKTQRVHLTGKKARAFYDKIYERDGGKCIWCGRRIEYGVKYHHEPCGIYRSDEEEKVVMLCPDCHYARHNTAPREAKDICEWYLHKLYGERGAKKE</sequence>
<dbReference type="RefSeq" id="WP_170087827.1">
    <property type="nucleotide sequence ID" value="NZ_JABAFG010000015.1"/>
</dbReference>
<accession>A0A848BVN4</accession>